<dbReference type="RefSeq" id="WP_284219420.1">
    <property type="nucleotide sequence ID" value="NZ_BSOT01000019.1"/>
</dbReference>
<evidence type="ECO:0000313" key="4">
    <source>
        <dbReference type="EMBL" id="GLR72999.1"/>
    </source>
</evidence>
<dbReference type="GO" id="GO:0089715">
    <property type="term" value="F:tRNA (L-threonylcarbamoyladenosine(37)-C2) methyltransferase activity"/>
    <property type="evidence" value="ECO:0007669"/>
    <property type="project" value="TreeGrafter"/>
</dbReference>
<keyword evidence="1" id="KW-0949">S-adenosyl-L-methionine</keyword>
<sequence>MQYTISPVGKIHTPFKQKFGIPRQGHGISIAKGEIEFESFINVEDACEGLAEFSHLWVLFLFSEHLSQDKKQSVRPPRLGGNKSLGVFATRSSFRPNNIGMTVVKNNGLTNGNLLVEGVDMLDQTPIIDIKPYIRYADSVDDSQCGYASRPPEQLNEVIFMDGVKDKIQAQKIDPRLITNILAQDPRPAYKKNKNDLKTYKINLYGFDIHWRIEGKTIVVINSEQ</sequence>
<reference evidence="4" key="1">
    <citation type="journal article" date="2014" name="Int. J. Syst. Evol. Microbiol.">
        <title>Complete genome sequence of Corynebacterium casei LMG S-19264T (=DSM 44701T), isolated from a smear-ripened cheese.</title>
        <authorList>
            <consortium name="US DOE Joint Genome Institute (JGI-PGF)"/>
            <person name="Walter F."/>
            <person name="Albersmeier A."/>
            <person name="Kalinowski J."/>
            <person name="Ruckert C."/>
        </authorList>
    </citation>
    <scope>NUCLEOTIDE SEQUENCE</scope>
    <source>
        <strain evidence="4">NBRC 110023</strain>
    </source>
</reference>
<dbReference type="NCBIfam" id="TIGR00104">
    <property type="entry name" value="tRNA_TsaA"/>
    <property type="match status" value="1"/>
</dbReference>
<comment type="caution">
    <text evidence="4">The sequence shown here is derived from an EMBL/GenBank/DDBJ whole genome shotgun (WGS) entry which is preliminary data.</text>
</comment>
<evidence type="ECO:0000256" key="1">
    <source>
        <dbReference type="ARBA" id="ARBA00022691"/>
    </source>
</evidence>
<evidence type="ECO:0000313" key="5">
    <source>
        <dbReference type="Proteomes" id="UP001156601"/>
    </source>
</evidence>
<proteinExistence type="inferred from homology"/>
<dbReference type="InterPro" id="IPR041369">
    <property type="entry name" value="TrmO_C"/>
</dbReference>
<dbReference type="PROSITE" id="PS01318">
    <property type="entry name" value="TSAA_1"/>
    <property type="match status" value="1"/>
</dbReference>
<dbReference type="InterPro" id="IPR023368">
    <property type="entry name" value="UPF0066_cons_site"/>
</dbReference>
<keyword evidence="5" id="KW-1185">Reference proteome</keyword>
<dbReference type="AlphaFoldDB" id="A0AA37T4J9"/>
<dbReference type="CDD" id="cd09281">
    <property type="entry name" value="UPF0066"/>
    <property type="match status" value="1"/>
</dbReference>
<dbReference type="Proteomes" id="UP001156601">
    <property type="component" value="Unassembled WGS sequence"/>
</dbReference>
<dbReference type="InterPro" id="IPR036413">
    <property type="entry name" value="YaeB-like_sf"/>
</dbReference>
<dbReference type="InterPro" id="IPR023370">
    <property type="entry name" value="TrmO-like_N"/>
</dbReference>
<reference evidence="4" key="2">
    <citation type="submission" date="2023-01" db="EMBL/GenBank/DDBJ databases">
        <title>Draft genome sequence of Agaribacter marinus strain NBRC 110023.</title>
        <authorList>
            <person name="Sun Q."/>
            <person name="Mori K."/>
        </authorList>
    </citation>
    <scope>NUCLEOTIDE SEQUENCE</scope>
    <source>
        <strain evidence="4">NBRC 110023</strain>
    </source>
</reference>
<dbReference type="Gene3D" id="3.30.2310.10">
    <property type="entry name" value="YaeB-like"/>
    <property type="match status" value="1"/>
</dbReference>
<accession>A0AA37T4J9</accession>
<dbReference type="Pfam" id="PF01980">
    <property type="entry name" value="TrmO_N"/>
    <property type="match status" value="1"/>
</dbReference>
<dbReference type="EMBL" id="BSOT01000019">
    <property type="protein sequence ID" value="GLR72999.1"/>
    <property type="molecule type" value="Genomic_DNA"/>
</dbReference>
<comment type="similarity">
    <text evidence="2">Belongs to the tRNA methyltransferase O family.</text>
</comment>
<dbReference type="SUPFAM" id="SSF118196">
    <property type="entry name" value="YaeB-like"/>
    <property type="match status" value="1"/>
</dbReference>
<organism evidence="4 5">
    <name type="scientific">Agaribacter marinus</name>
    <dbReference type="NCBI Taxonomy" id="1431249"/>
    <lineage>
        <taxon>Bacteria</taxon>
        <taxon>Pseudomonadati</taxon>
        <taxon>Pseudomonadota</taxon>
        <taxon>Gammaproteobacteria</taxon>
        <taxon>Alteromonadales</taxon>
        <taxon>Alteromonadaceae</taxon>
        <taxon>Agaribacter</taxon>
    </lineage>
</organism>
<protein>
    <submittedName>
        <fullName evidence="4">tRNA (N6-threonylcarbamoyladenosine(37)-N6)-methyltransferase TrmO</fullName>
    </submittedName>
</protein>
<dbReference type="Gene3D" id="2.40.30.70">
    <property type="entry name" value="YaeB-like"/>
    <property type="match status" value="1"/>
</dbReference>
<dbReference type="InterPro" id="IPR036414">
    <property type="entry name" value="YaeB_N_sf"/>
</dbReference>
<dbReference type="PANTHER" id="PTHR12818">
    <property type="entry name" value="TRNA (ADENINE(37)-N6)-METHYLTRANSFERASE"/>
    <property type="match status" value="1"/>
</dbReference>
<dbReference type="PANTHER" id="PTHR12818:SF0">
    <property type="entry name" value="TRNA (ADENINE(37)-N6)-METHYLTRANSFERASE"/>
    <property type="match status" value="1"/>
</dbReference>
<evidence type="ECO:0000259" key="3">
    <source>
        <dbReference type="PROSITE" id="PS51668"/>
    </source>
</evidence>
<name>A0AA37T4J9_9ALTE</name>
<dbReference type="Pfam" id="PF18389">
    <property type="entry name" value="TrmO_C"/>
    <property type="match status" value="1"/>
</dbReference>
<dbReference type="InterPro" id="IPR040372">
    <property type="entry name" value="YaeB-like"/>
</dbReference>
<feature type="domain" description="TsaA-like" evidence="3">
    <location>
        <begin position="5"/>
        <end position="142"/>
    </location>
</feature>
<evidence type="ECO:0000256" key="2">
    <source>
        <dbReference type="ARBA" id="ARBA00033753"/>
    </source>
</evidence>
<dbReference type="PROSITE" id="PS51668">
    <property type="entry name" value="TSAA_2"/>
    <property type="match status" value="1"/>
</dbReference>
<gene>
    <name evidence="4" type="primary">yaeB</name>
    <name evidence="4" type="ORF">GCM10007852_39070</name>
</gene>